<gene>
    <name evidence="3" type="ORF">ED208_01815</name>
</gene>
<protein>
    <submittedName>
        <fullName evidence="3">Uncharacterized protein</fullName>
    </submittedName>
</protein>
<dbReference type="EMBL" id="RJVO01000001">
    <property type="protein sequence ID" value="ROH93286.1"/>
    <property type="molecule type" value="Genomic_DNA"/>
</dbReference>
<dbReference type="AlphaFoldDB" id="A0A3N0VKJ1"/>
<feature type="signal peptide" evidence="2">
    <location>
        <begin position="1"/>
        <end position="21"/>
    </location>
</feature>
<accession>A0A3N0VKJ1</accession>
<sequence>MARQPLWTLLAAVLLGGCAGAGGGIQRAPDQAPQVVGPSVTRNTTPLEPAFACMGAALRNRLPNKPKIGVGQVRDYTGKFAEADGGSAITQGGSLMTMSALGKLRGAVRVFERFDTTVPEWELGQLGKRYLGDEKIHAVNTNGEVQQVPWKPYTGGTVVETDYFIVGGITELNYTITSGGVRAEINQMGPSARSFVANVAVDLRLIDTKSLEMLETVSLQKQVVGREVGLSVFEFFSDVLVDVEVGGKHLEPLQLAVRTTLEQAVLELLSPMAGVDPSNCIEYRPDNLRLPTGASLKLDTGVPAPKLGDNATGHSAAAAPGVAPASASPVDAPAAAPATPLPPAPLLPQTGRPDLGPGEGQFGPRGIGPDASRRPRDGGAP</sequence>
<dbReference type="InterPro" id="IPR005534">
    <property type="entry name" value="Curli_assmbl/transp-comp_CsgG"/>
</dbReference>
<organism evidence="3 4">
    <name type="scientific">Stagnimonas aquatica</name>
    <dbReference type="NCBI Taxonomy" id="2689987"/>
    <lineage>
        <taxon>Bacteria</taxon>
        <taxon>Pseudomonadati</taxon>
        <taxon>Pseudomonadota</taxon>
        <taxon>Gammaproteobacteria</taxon>
        <taxon>Nevskiales</taxon>
        <taxon>Nevskiaceae</taxon>
        <taxon>Stagnimonas</taxon>
    </lineage>
</organism>
<dbReference type="Gene3D" id="3.40.50.10610">
    <property type="entry name" value="ABC-type transport auxiliary lipoprotein component"/>
    <property type="match status" value="1"/>
</dbReference>
<dbReference type="Pfam" id="PF03783">
    <property type="entry name" value="CsgG"/>
    <property type="match status" value="1"/>
</dbReference>
<name>A0A3N0VKJ1_9GAMM</name>
<feature type="compositionally biased region" description="Gly residues" evidence="1">
    <location>
        <begin position="357"/>
        <end position="366"/>
    </location>
</feature>
<dbReference type="RefSeq" id="WP_123210141.1">
    <property type="nucleotide sequence ID" value="NZ_RJVO01000001.1"/>
</dbReference>
<dbReference type="PROSITE" id="PS51257">
    <property type="entry name" value="PROKAR_LIPOPROTEIN"/>
    <property type="match status" value="1"/>
</dbReference>
<dbReference type="InParanoid" id="A0A3N0VKJ1"/>
<evidence type="ECO:0000313" key="4">
    <source>
        <dbReference type="Proteomes" id="UP000282106"/>
    </source>
</evidence>
<feature type="region of interest" description="Disordered" evidence="1">
    <location>
        <begin position="305"/>
        <end position="381"/>
    </location>
</feature>
<comment type="caution">
    <text evidence="3">The sequence shown here is derived from an EMBL/GenBank/DDBJ whole genome shotgun (WGS) entry which is preliminary data.</text>
</comment>
<feature type="compositionally biased region" description="Low complexity" evidence="1">
    <location>
        <begin position="315"/>
        <end position="338"/>
    </location>
</feature>
<feature type="chain" id="PRO_5017952072" evidence="2">
    <location>
        <begin position="22"/>
        <end position="381"/>
    </location>
</feature>
<evidence type="ECO:0000256" key="2">
    <source>
        <dbReference type="SAM" id="SignalP"/>
    </source>
</evidence>
<evidence type="ECO:0000313" key="3">
    <source>
        <dbReference type="EMBL" id="ROH93286.1"/>
    </source>
</evidence>
<keyword evidence="4" id="KW-1185">Reference proteome</keyword>
<dbReference type="GO" id="GO:0030288">
    <property type="term" value="C:outer membrane-bounded periplasmic space"/>
    <property type="evidence" value="ECO:0007669"/>
    <property type="project" value="InterPro"/>
</dbReference>
<evidence type="ECO:0000256" key="1">
    <source>
        <dbReference type="SAM" id="MobiDB-lite"/>
    </source>
</evidence>
<dbReference type="FunCoup" id="A0A3N0VKJ1">
    <property type="interactions" value="31"/>
</dbReference>
<keyword evidence="2" id="KW-0732">Signal</keyword>
<reference evidence="3 4" key="1">
    <citation type="submission" date="2018-10" db="EMBL/GenBank/DDBJ databases">
        <authorList>
            <person name="Chen W.-M."/>
        </authorList>
    </citation>
    <scope>NUCLEOTIDE SEQUENCE [LARGE SCALE GENOMIC DNA]</scope>
    <source>
        <strain evidence="3 4">THS-13</strain>
    </source>
</reference>
<dbReference type="Proteomes" id="UP000282106">
    <property type="component" value="Unassembled WGS sequence"/>
</dbReference>
<proteinExistence type="predicted"/>
<feature type="compositionally biased region" description="Basic and acidic residues" evidence="1">
    <location>
        <begin position="371"/>
        <end position="381"/>
    </location>
</feature>